<evidence type="ECO:0000313" key="6">
    <source>
        <dbReference type="Proteomes" id="UP000016412"/>
    </source>
</evidence>
<feature type="compositionally biased region" description="Polar residues" evidence="2">
    <location>
        <begin position="136"/>
        <end position="153"/>
    </location>
</feature>
<dbReference type="SMART" id="SM00028">
    <property type="entry name" value="TPR"/>
    <property type="match status" value="2"/>
</dbReference>
<evidence type="ECO:0000256" key="2">
    <source>
        <dbReference type="SAM" id="MobiDB-lite"/>
    </source>
</evidence>
<keyword evidence="4" id="KW-0449">Lipoprotein</keyword>
<organism evidence="4 6">
    <name type="scientific">Treponema socranskii subsp. socranskii VPI DR56BR1116 = ATCC 35536</name>
    <dbReference type="NCBI Taxonomy" id="1125725"/>
    <lineage>
        <taxon>Bacteria</taxon>
        <taxon>Pseudomonadati</taxon>
        <taxon>Spirochaetota</taxon>
        <taxon>Spirochaetia</taxon>
        <taxon>Spirochaetales</taxon>
        <taxon>Treponemataceae</taxon>
        <taxon>Treponema</taxon>
    </lineage>
</organism>
<evidence type="ECO:0000313" key="4">
    <source>
        <dbReference type="EMBL" id="ERF61569.1"/>
    </source>
</evidence>
<feature type="region of interest" description="Disordered" evidence="2">
    <location>
        <begin position="125"/>
        <end position="194"/>
    </location>
</feature>
<dbReference type="InterPro" id="IPR011990">
    <property type="entry name" value="TPR-like_helical_dom_sf"/>
</dbReference>
<feature type="compositionally biased region" description="Polar residues" evidence="2">
    <location>
        <begin position="161"/>
        <end position="173"/>
    </location>
</feature>
<dbReference type="eggNOG" id="ENOG5032BIC">
    <property type="taxonomic scope" value="Bacteria"/>
</dbReference>
<comment type="caution">
    <text evidence="4">The sequence shown here is derived from an EMBL/GenBank/DDBJ whole genome shotgun (WGS) entry which is preliminary data.</text>
</comment>
<evidence type="ECO:0000256" key="3">
    <source>
        <dbReference type="SAM" id="SignalP"/>
    </source>
</evidence>
<keyword evidence="7" id="KW-1185">Reference proteome</keyword>
<accession>U1GYE5</accession>
<dbReference type="STRING" id="1125725.HMPREF1325_2321"/>
<dbReference type="PROSITE" id="PS51257">
    <property type="entry name" value="PROKAR_LIPOPROTEIN"/>
    <property type="match status" value="1"/>
</dbReference>
<dbReference type="PATRIC" id="fig|1125725.3.peg.384"/>
<reference evidence="6 7" key="1">
    <citation type="submission" date="2013-08" db="EMBL/GenBank/DDBJ databases">
        <authorList>
            <person name="Durkin A.S."/>
            <person name="Haft D.R."/>
            <person name="McCorrison J."/>
            <person name="Torralba M."/>
            <person name="Gillis M."/>
            <person name="Haft D.H."/>
            <person name="Methe B."/>
            <person name="Sutton G."/>
            <person name="Nelson K.E."/>
        </authorList>
    </citation>
    <scope>NUCLEOTIDE SEQUENCE [LARGE SCALE GENOMIC DNA]</scope>
    <source>
        <strain evidence="5 7">ATCC 35536</strain>
        <strain evidence="4 6">VPI DR56BR1116</strain>
    </source>
</reference>
<evidence type="ECO:0000313" key="7">
    <source>
        <dbReference type="Proteomes" id="UP000016646"/>
    </source>
</evidence>
<dbReference type="Proteomes" id="UP000016646">
    <property type="component" value="Unassembled WGS sequence"/>
</dbReference>
<dbReference type="PROSITE" id="PS50005">
    <property type="entry name" value="TPR"/>
    <property type="match status" value="1"/>
</dbReference>
<proteinExistence type="predicted"/>
<evidence type="ECO:0000313" key="5">
    <source>
        <dbReference type="EMBL" id="ERK02658.1"/>
    </source>
</evidence>
<protein>
    <submittedName>
        <fullName evidence="4 5">Lipoprotein</fullName>
    </submittedName>
</protein>
<keyword evidence="3" id="KW-0732">Signal</keyword>
<gene>
    <name evidence="5" type="ORF">HMPREF0860_0073</name>
    <name evidence="4" type="ORF">HMPREF1325_2321</name>
</gene>
<feature type="repeat" description="TPR" evidence="1">
    <location>
        <begin position="72"/>
        <end position="105"/>
    </location>
</feature>
<feature type="signal peptide" evidence="3">
    <location>
        <begin position="1"/>
        <end position="20"/>
    </location>
</feature>
<dbReference type="Proteomes" id="UP000016412">
    <property type="component" value="Unassembled WGS sequence"/>
</dbReference>
<sequence>MKKITAVMVTSAVCGALLFAACRTVKDIPEDLTSTQLIQLGQNAYGSAQYKNAEIYYKTVIARYGIDSSVYVEARYELGHLYLKQKKYTAAYASFKEILDMYASTTPGVLPGAYNKLAEIGMQRIPKNKLPETKSSEVQTDAGTKGKSANTANEAAAIRETQGTDLQKSQTVDAQGSQAAESSAEAKEGTQSAE</sequence>
<dbReference type="InterPro" id="IPR019734">
    <property type="entry name" value="TPR_rpt"/>
</dbReference>
<dbReference type="SUPFAM" id="SSF48452">
    <property type="entry name" value="TPR-like"/>
    <property type="match status" value="1"/>
</dbReference>
<feature type="compositionally biased region" description="Low complexity" evidence="2">
    <location>
        <begin position="174"/>
        <end position="183"/>
    </location>
</feature>
<dbReference type="EMBL" id="AUZJ01000009">
    <property type="protein sequence ID" value="ERF61569.1"/>
    <property type="molecule type" value="Genomic_DNA"/>
</dbReference>
<dbReference type="AlphaFoldDB" id="U1GYE5"/>
<name>U1GYE5_TRESO</name>
<keyword evidence="1" id="KW-0802">TPR repeat</keyword>
<dbReference type="RefSeq" id="WP_021329446.1">
    <property type="nucleotide sequence ID" value="NZ_AUZJ01000009.1"/>
</dbReference>
<feature type="chain" id="PRO_5004612158" evidence="3">
    <location>
        <begin position="21"/>
        <end position="194"/>
    </location>
</feature>
<dbReference type="OrthoDB" id="369771at2"/>
<dbReference type="Gene3D" id="1.25.40.10">
    <property type="entry name" value="Tetratricopeptide repeat domain"/>
    <property type="match status" value="1"/>
</dbReference>
<dbReference type="EMBL" id="AVQI01000050">
    <property type="protein sequence ID" value="ERK02658.1"/>
    <property type="molecule type" value="Genomic_DNA"/>
</dbReference>
<evidence type="ECO:0000256" key="1">
    <source>
        <dbReference type="PROSITE-ProRule" id="PRU00339"/>
    </source>
</evidence>